<protein>
    <recommendedName>
        <fullName evidence="8">Cytosine-specific methyltransferase</fullName>
        <ecNumber evidence="8">2.1.1.37</ecNumber>
    </recommendedName>
</protein>
<dbReference type="EC" id="2.1.1.37" evidence="8"/>
<dbReference type="PROSITE" id="PS51679">
    <property type="entry name" value="SAM_MT_C5"/>
    <property type="match status" value="1"/>
</dbReference>
<evidence type="ECO:0000256" key="7">
    <source>
        <dbReference type="RuleBase" id="RU000416"/>
    </source>
</evidence>
<dbReference type="GO" id="GO:0003886">
    <property type="term" value="F:DNA (cytosine-5-)-methyltransferase activity"/>
    <property type="evidence" value="ECO:0007669"/>
    <property type="project" value="UniProtKB-EC"/>
</dbReference>
<evidence type="ECO:0000256" key="8">
    <source>
        <dbReference type="RuleBase" id="RU000417"/>
    </source>
</evidence>
<dbReference type="Pfam" id="PF00145">
    <property type="entry name" value="DNA_methylase"/>
    <property type="match status" value="1"/>
</dbReference>
<dbReference type="EMBL" id="JAXOJX010000024">
    <property type="protein sequence ID" value="MDZ5458016.1"/>
    <property type="molecule type" value="Genomic_DNA"/>
</dbReference>
<evidence type="ECO:0000256" key="2">
    <source>
        <dbReference type="ARBA" id="ARBA00022679"/>
    </source>
</evidence>
<dbReference type="Gene3D" id="3.40.50.150">
    <property type="entry name" value="Vaccinia Virus protein VP39"/>
    <property type="match status" value="1"/>
</dbReference>
<evidence type="ECO:0000256" key="9">
    <source>
        <dbReference type="SAM" id="MobiDB-lite"/>
    </source>
</evidence>
<dbReference type="InterPro" id="IPR018117">
    <property type="entry name" value="C5_DNA_meth_AS"/>
</dbReference>
<comment type="caution">
    <text evidence="10">The sequence shown here is derived from an EMBL/GenBank/DDBJ whole genome shotgun (WGS) entry which is preliminary data.</text>
</comment>
<dbReference type="PANTHER" id="PTHR10629:SF52">
    <property type="entry name" value="DNA (CYTOSINE-5)-METHYLTRANSFERASE 1"/>
    <property type="match status" value="1"/>
</dbReference>
<dbReference type="PANTHER" id="PTHR10629">
    <property type="entry name" value="CYTOSINE-SPECIFIC METHYLTRANSFERASE"/>
    <property type="match status" value="1"/>
</dbReference>
<dbReference type="NCBIfam" id="TIGR00675">
    <property type="entry name" value="dcm"/>
    <property type="match status" value="1"/>
</dbReference>
<dbReference type="PROSITE" id="PS00094">
    <property type="entry name" value="C5_MTASE_1"/>
    <property type="match status" value="1"/>
</dbReference>
<dbReference type="SUPFAM" id="SSF53335">
    <property type="entry name" value="S-adenosyl-L-methionine-dependent methyltransferases"/>
    <property type="match status" value="1"/>
</dbReference>
<dbReference type="GO" id="GO:0032259">
    <property type="term" value="P:methylation"/>
    <property type="evidence" value="ECO:0007669"/>
    <property type="project" value="UniProtKB-KW"/>
</dbReference>
<keyword evidence="11" id="KW-1185">Reference proteome</keyword>
<accession>A0ABU5IHP3</accession>
<dbReference type="RefSeq" id="WP_322466191.1">
    <property type="nucleotide sequence ID" value="NZ_JAXOJX010000024.1"/>
</dbReference>
<feature type="active site" evidence="6">
    <location>
        <position position="80"/>
    </location>
</feature>
<dbReference type="InterPro" id="IPR029063">
    <property type="entry name" value="SAM-dependent_MTases_sf"/>
</dbReference>
<evidence type="ECO:0000313" key="10">
    <source>
        <dbReference type="EMBL" id="MDZ5458016.1"/>
    </source>
</evidence>
<evidence type="ECO:0000256" key="6">
    <source>
        <dbReference type="PROSITE-ProRule" id="PRU01016"/>
    </source>
</evidence>
<evidence type="ECO:0000256" key="3">
    <source>
        <dbReference type="ARBA" id="ARBA00022691"/>
    </source>
</evidence>
<sequence>MNQYNYIDLFAGAGGLSLGFERIGFRGTLAVEQDKWAAETYSANHPSIPVHMRDIQTIDNSEIANLVKYPVDVIVGGPPCQGFSHANTTKRDPKDPRNSLFQDFVRFAKVVRPSICLVENVPGLLRTKMSSGRPAISAIEQAFRDIGYLAHWKILNAADFGVPQRRERLFVVAIRDDLSDVEFEWPTATHSTTEQDDLFAAANGQRQITLWEAIADLHQLCAGDPVPKSPYRSRPTNAYQSEMREKEVLVLENHEPMRHTQRIVERFAAIGHGQSEADVPAHLRPRKRGSSGEISGIVYDQNSRRQNPDEPCNAIVASSHTNFIHPYLHRNFTVREMMRIQSFPDWFVVKGKRAVLSKKLSAKKGYIDDVFLDQRAQIGNAVPPKLGAAVGKAVWNTLERMQNKVRHAA</sequence>
<dbReference type="Gene3D" id="3.90.120.10">
    <property type="entry name" value="DNA Methylase, subunit A, domain 2"/>
    <property type="match status" value="1"/>
</dbReference>
<keyword evidence="2 6" id="KW-0808">Transferase</keyword>
<comment type="similarity">
    <text evidence="6 7">Belongs to the class I-like SAM-binding methyltransferase superfamily. C5-methyltransferase family.</text>
</comment>
<reference evidence="10 11" key="1">
    <citation type="submission" date="2023-11" db="EMBL/GenBank/DDBJ databases">
        <title>Draft genome of Azohydromonas lata strain H1 (DSM1123), a polyhydroxyalkanoate producer.</title>
        <authorList>
            <person name="Traversa D."/>
            <person name="D'Addabbo P."/>
            <person name="Pazzani C."/>
            <person name="Manzari C."/>
            <person name="Chiara M."/>
            <person name="Scrascia M."/>
        </authorList>
    </citation>
    <scope>NUCLEOTIDE SEQUENCE [LARGE SCALE GENOMIC DNA]</scope>
    <source>
        <strain evidence="10 11">H1</strain>
    </source>
</reference>
<dbReference type="InterPro" id="IPR001525">
    <property type="entry name" value="C5_MeTfrase"/>
</dbReference>
<dbReference type="InterPro" id="IPR050390">
    <property type="entry name" value="C5-Methyltransferase"/>
</dbReference>
<keyword evidence="3 6" id="KW-0949">S-adenosyl-L-methionine</keyword>
<evidence type="ECO:0000256" key="1">
    <source>
        <dbReference type="ARBA" id="ARBA00022603"/>
    </source>
</evidence>
<feature type="region of interest" description="Disordered" evidence="9">
    <location>
        <begin position="275"/>
        <end position="311"/>
    </location>
</feature>
<name>A0ABU5IHP3_9BURK</name>
<comment type="catalytic activity">
    <reaction evidence="5 8">
        <text>a 2'-deoxycytidine in DNA + S-adenosyl-L-methionine = a 5-methyl-2'-deoxycytidine in DNA + S-adenosyl-L-homocysteine + H(+)</text>
        <dbReference type="Rhea" id="RHEA:13681"/>
        <dbReference type="Rhea" id="RHEA-COMP:11369"/>
        <dbReference type="Rhea" id="RHEA-COMP:11370"/>
        <dbReference type="ChEBI" id="CHEBI:15378"/>
        <dbReference type="ChEBI" id="CHEBI:57856"/>
        <dbReference type="ChEBI" id="CHEBI:59789"/>
        <dbReference type="ChEBI" id="CHEBI:85452"/>
        <dbReference type="ChEBI" id="CHEBI:85454"/>
        <dbReference type="EC" id="2.1.1.37"/>
    </reaction>
</comment>
<dbReference type="PRINTS" id="PR00105">
    <property type="entry name" value="C5METTRFRASE"/>
</dbReference>
<gene>
    <name evidence="10" type="ORF">SM757_15670</name>
</gene>
<evidence type="ECO:0000313" key="11">
    <source>
        <dbReference type="Proteomes" id="UP001293718"/>
    </source>
</evidence>
<proteinExistence type="inferred from homology"/>
<keyword evidence="1 6" id="KW-0489">Methyltransferase</keyword>
<keyword evidence="4" id="KW-0680">Restriction system</keyword>
<evidence type="ECO:0000256" key="5">
    <source>
        <dbReference type="ARBA" id="ARBA00047422"/>
    </source>
</evidence>
<dbReference type="Proteomes" id="UP001293718">
    <property type="component" value="Unassembled WGS sequence"/>
</dbReference>
<organism evidence="10 11">
    <name type="scientific">Azohydromonas lata</name>
    <dbReference type="NCBI Taxonomy" id="45677"/>
    <lineage>
        <taxon>Bacteria</taxon>
        <taxon>Pseudomonadati</taxon>
        <taxon>Pseudomonadota</taxon>
        <taxon>Betaproteobacteria</taxon>
        <taxon>Burkholderiales</taxon>
        <taxon>Sphaerotilaceae</taxon>
        <taxon>Azohydromonas</taxon>
    </lineage>
</organism>
<evidence type="ECO:0000256" key="4">
    <source>
        <dbReference type="ARBA" id="ARBA00022747"/>
    </source>
</evidence>